<accession>A0A397IMU2</accession>
<dbReference type="Proteomes" id="UP000266861">
    <property type="component" value="Unassembled WGS sequence"/>
</dbReference>
<comment type="caution">
    <text evidence="2">The sequence shown here is derived from an EMBL/GenBank/DDBJ whole genome shotgun (WGS) entry which is preliminary data.</text>
</comment>
<evidence type="ECO:0000313" key="3">
    <source>
        <dbReference type="Proteomes" id="UP000266861"/>
    </source>
</evidence>
<organism evidence="2 3">
    <name type="scientific">Diversispora epigaea</name>
    <dbReference type="NCBI Taxonomy" id="1348612"/>
    <lineage>
        <taxon>Eukaryota</taxon>
        <taxon>Fungi</taxon>
        <taxon>Fungi incertae sedis</taxon>
        <taxon>Mucoromycota</taxon>
        <taxon>Glomeromycotina</taxon>
        <taxon>Glomeromycetes</taxon>
        <taxon>Diversisporales</taxon>
        <taxon>Diversisporaceae</taxon>
        <taxon>Diversispora</taxon>
    </lineage>
</organism>
<keyword evidence="3" id="KW-1185">Reference proteome</keyword>
<feature type="transmembrane region" description="Helical" evidence="1">
    <location>
        <begin position="29"/>
        <end position="51"/>
    </location>
</feature>
<dbReference type="AlphaFoldDB" id="A0A397IMU2"/>
<evidence type="ECO:0000256" key="1">
    <source>
        <dbReference type="SAM" id="Phobius"/>
    </source>
</evidence>
<proteinExistence type="predicted"/>
<dbReference type="EMBL" id="PQFF01000210">
    <property type="protein sequence ID" value="RHZ74050.1"/>
    <property type="molecule type" value="Genomic_DNA"/>
</dbReference>
<sequence>MTNNYVIIVSLYSYFHYYYFLKLLQLFDFYHFTTVMLRKYLTGLFVFIISIKDLAGILQPKHVLVLNQNQRITLVLLGYPNGSEQILFTNSYLRKFFK</sequence>
<reference evidence="2 3" key="1">
    <citation type="submission" date="2018-08" db="EMBL/GenBank/DDBJ databases">
        <title>Genome and evolution of the arbuscular mycorrhizal fungus Diversispora epigaea (formerly Glomus versiforme) and its bacterial endosymbionts.</title>
        <authorList>
            <person name="Sun X."/>
            <person name="Fei Z."/>
            <person name="Harrison M."/>
        </authorList>
    </citation>
    <scope>NUCLEOTIDE SEQUENCE [LARGE SCALE GENOMIC DNA]</scope>
    <source>
        <strain evidence="2 3">IT104</strain>
    </source>
</reference>
<keyword evidence="1" id="KW-1133">Transmembrane helix</keyword>
<evidence type="ECO:0000313" key="2">
    <source>
        <dbReference type="EMBL" id="RHZ74050.1"/>
    </source>
</evidence>
<gene>
    <name evidence="2" type="ORF">Glove_227g20</name>
</gene>
<name>A0A397IMU2_9GLOM</name>
<protein>
    <submittedName>
        <fullName evidence="2">Uncharacterized protein</fullName>
    </submittedName>
</protein>
<keyword evidence="1" id="KW-0812">Transmembrane</keyword>
<keyword evidence="1" id="KW-0472">Membrane</keyword>